<dbReference type="AlphaFoldDB" id="X0ZAH0"/>
<keyword evidence="1" id="KW-0812">Transmembrane</keyword>
<gene>
    <name evidence="2" type="ORF">S01H4_09583</name>
</gene>
<proteinExistence type="predicted"/>
<protein>
    <submittedName>
        <fullName evidence="2">Uncharacterized protein</fullName>
    </submittedName>
</protein>
<feature type="transmembrane region" description="Helical" evidence="1">
    <location>
        <begin position="48"/>
        <end position="65"/>
    </location>
</feature>
<keyword evidence="1" id="KW-1133">Transmembrane helix</keyword>
<feature type="transmembrane region" description="Helical" evidence="1">
    <location>
        <begin position="15"/>
        <end position="36"/>
    </location>
</feature>
<evidence type="ECO:0000313" key="2">
    <source>
        <dbReference type="EMBL" id="GAG57408.1"/>
    </source>
</evidence>
<sequence length="88" mass="10597">MIELYIQPTELSESWPFLLVNTIIVISFIILVLWLSKEKKITERKKDIYIFFLIVFSVITIDLYIFPLENINQFFYANFFYFVMGVVI</sequence>
<dbReference type="EMBL" id="BART01003493">
    <property type="protein sequence ID" value="GAG57408.1"/>
    <property type="molecule type" value="Genomic_DNA"/>
</dbReference>
<organism evidence="2">
    <name type="scientific">marine sediment metagenome</name>
    <dbReference type="NCBI Taxonomy" id="412755"/>
    <lineage>
        <taxon>unclassified sequences</taxon>
        <taxon>metagenomes</taxon>
        <taxon>ecological metagenomes</taxon>
    </lineage>
</organism>
<accession>X0ZAH0</accession>
<keyword evidence="1" id="KW-0472">Membrane</keyword>
<evidence type="ECO:0000256" key="1">
    <source>
        <dbReference type="SAM" id="Phobius"/>
    </source>
</evidence>
<name>X0ZAH0_9ZZZZ</name>
<reference evidence="2" key="1">
    <citation type="journal article" date="2014" name="Front. Microbiol.">
        <title>High frequency of phylogenetically diverse reductive dehalogenase-homologous genes in deep subseafloor sedimentary metagenomes.</title>
        <authorList>
            <person name="Kawai M."/>
            <person name="Futagami T."/>
            <person name="Toyoda A."/>
            <person name="Takaki Y."/>
            <person name="Nishi S."/>
            <person name="Hori S."/>
            <person name="Arai W."/>
            <person name="Tsubouchi T."/>
            <person name="Morono Y."/>
            <person name="Uchiyama I."/>
            <person name="Ito T."/>
            <person name="Fujiyama A."/>
            <person name="Inagaki F."/>
            <person name="Takami H."/>
        </authorList>
    </citation>
    <scope>NUCLEOTIDE SEQUENCE</scope>
    <source>
        <strain evidence="2">Expedition CK06-06</strain>
    </source>
</reference>
<comment type="caution">
    <text evidence="2">The sequence shown here is derived from an EMBL/GenBank/DDBJ whole genome shotgun (WGS) entry which is preliminary data.</text>
</comment>